<proteinExistence type="predicted"/>
<evidence type="ECO:0000313" key="3">
    <source>
        <dbReference type="EMBL" id="CAG9806144.1"/>
    </source>
</evidence>
<feature type="signal peptide" evidence="1">
    <location>
        <begin position="1"/>
        <end position="15"/>
    </location>
</feature>
<organism evidence="3 4">
    <name type="scientific">Chironomus riparius</name>
    <dbReference type="NCBI Taxonomy" id="315576"/>
    <lineage>
        <taxon>Eukaryota</taxon>
        <taxon>Metazoa</taxon>
        <taxon>Ecdysozoa</taxon>
        <taxon>Arthropoda</taxon>
        <taxon>Hexapoda</taxon>
        <taxon>Insecta</taxon>
        <taxon>Pterygota</taxon>
        <taxon>Neoptera</taxon>
        <taxon>Endopterygota</taxon>
        <taxon>Diptera</taxon>
        <taxon>Nematocera</taxon>
        <taxon>Chironomoidea</taxon>
        <taxon>Chironomidae</taxon>
        <taxon>Chironominae</taxon>
        <taxon>Chironomus</taxon>
    </lineage>
</organism>
<keyword evidence="4" id="KW-1185">Reference proteome</keyword>
<dbReference type="InterPro" id="IPR016186">
    <property type="entry name" value="C-type_lectin-like/link_sf"/>
</dbReference>
<evidence type="ECO:0000256" key="1">
    <source>
        <dbReference type="SAM" id="SignalP"/>
    </source>
</evidence>
<dbReference type="SUPFAM" id="SSF56436">
    <property type="entry name" value="C-type lectin-like"/>
    <property type="match status" value="1"/>
</dbReference>
<feature type="chain" id="PRO_5040423301" description="C-type lectin domain-containing protein" evidence="1">
    <location>
        <begin position="16"/>
        <end position="165"/>
    </location>
</feature>
<feature type="domain" description="C-type lectin" evidence="2">
    <location>
        <begin position="45"/>
        <end position="157"/>
    </location>
</feature>
<dbReference type="InterPro" id="IPR016187">
    <property type="entry name" value="CTDL_fold"/>
</dbReference>
<dbReference type="CDD" id="cd00037">
    <property type="entry name" value="CLECT"/>
    <property type="match status" value="1"/>
</dbReference>
<dbReference type="AlphaFoldDB" id="A0A9N9WUT1"/>
<evidence type="ECO:0000313" key="4">
    <source>
        <dbReference type="Proteomes" id="UP001153620"/>
    </source>
</evidence>
<reference evidence="3" key="2">
    <citation type="submission" date="2022-10" db="EMBL/GenBank/DDBJ databases">
        <authorList>
            <consortium name="ENA_rothamsted_submissions"/>
            <consortium name="culmorum"/>
            <person name="King R."/>
        </authorList>
    </citation>
    <scope>NUCLEOTIDE SEQUENCE</scope>
</reference>
<dbReference type="Gene3D" id="3.10.100.10">
    <property type="entry name" value="Mannose-Binding Protein A, subunit A"/>
    <property type="match status" value="1"/>
</dbReference>
<protein>
    <recommendedName>
        <fullName evidence="2">C-type lectin domain-containing protein</fullName>
    </recommendedName>
</protein>
<gene>
    <name evidence="3" type="ORF">CHIRRI_LOCUS9009</name>
</gene>
<keyword evidence="1" id="KW-0732">Signal</keyword>
<reference evidence="3" key="1">
    <citation type="submission" date="2022-01" db="EMBL/GenBank/DDBJ databases">
        <authorList>
            <person name="King R."/>
        </authorList>
    </citation>
    <scope>NUCLEOTIDE SEQUENCE</scope>
</reference>
<accession>A0A9N9WUT1</accession>
<dbReference type="OrthoDB" id="7795339at2759"/>
<evidence type="ECO:0000259" key="2">
    <source>
        <dbReference type="PROSITE" id="PS50041"/>
    </source>
</evidence>
<dbReference type="PROSITE" id="PS50041">
    <property type="entry name" value="C_TYPE_LECTIN_2"/>
    <property type="match status" value="1"/>
</dbReference>
<dbReference type="EMBL" id="OU895878">
    <property type="protein sequence ID" value="CAG9806144.1"/>
    <property type="molecule type" value="Genomic_DNA"/>
</dbReference>
<dbReference type="Proteomes" id="UP001153620">
    <property type="component" value="Chromosome 2"/>
</dbReference>
<name>A0A9N9WUT1_9DIPT</name>
<dbReference type="InterPro" id="IPR001304">
    <property type="entry name" value="C-type_lectin-like"/>
</dbReference>
<sequence>MKILLFLIIFTSVYCYPQNGIYVGLKHISKFNGISSEGVEYVKNYYISQYLKTTAVNARSACKSYSKDMDLVALETREEFMKIRTKLSAVIGQDPVIVGGFAHKLNNKFDYYWISSSTKIDYTYDASRGENCLALQNEGAIGYIRINCDGSHLFICQDVEYQYAN</sequence>